<reference evidence="1" key="1">
    <citation type="submission" date="2018-05" db="EMBL/GenBank/DDBJ databases">
        <authorList>
            <person name="Lanie J.A."/>
            <person name="Ng W.-L."/>
            <person name="Kazmierczak K.M."/>
            <person name="Andrzejewski T.M."/>
            <person name="Davidsen T.M."/>
            <person name="Wayne K.J."/>
            <person name="Tettelin H."/>
            <person name="Glass J.I."/>
            <person name="Rusch D."/>
            <person name="Podicherti R."/>
            <person name="Tsui H.-C.T."/>
            <person name="Winkler M.E."/>
        </authorList>
    </citation>
    <scope>NUCLEOTIDE SEQUENCE</scope>
</reference>
<gene>
    <name evidence="1" type="ORF">METZ01_LOCUS5088</name>
</gene>
<dbReference type="AlphaFoldDB" id="A0A381NDR0"/>
<organism evidence="1">
    <name type="scientific">marine metagenome</name>
    <dbReference type="NCBI Taxonomy" id="408172"/>
    <lineage>
        <taxon>unclassified sequences</taxon>
        <taxon>metagenomes</taxon>
        <taxon>ecological metagenomes</taxon>
    </lineage>
</organism>
<accession>A0A381NDR0</accession>
<proteinExistence type="predicted"/>
<evidence type="ECO:0000313" key="1">
    <source>
        <dbReference type="EMBL" id="SUZ52234.1"/>
    </source>
</evidence>
<name>A0A381NDR0_9ZZZZ</name>
<sequence>VKQSEWKEQLESIEAEMHRLGQAADASTVLRQFGTRLSTTIHHFFAETTSFVPDAALTGEQQAFMHSLQLYDLRSVMRLVVNYDASKGLKVVLPGIEKSYRSLMVIQQLERFTNNSLESSALDSYKFRLEEALSRVLKCRREDLYKEDILAEKMVLVSGATQALLNKFFTERLRTLFSSNYRAYLMLKNRYFLNRLKQFRKNPDNYKAQQSRLTELVVQFENHEELRLEQVMEQLDFREIEQLVKAQILQTAEREIVQGDSAEKDNSDLVLAEESLVSSNLSVDQTKTEQQISFEPLAQENSKDNISAYEDLCTAYAEPLEKLSASFSPVPECSSPYFRSRVEDYYDEFANFFRQLHGGNLQVIAASHNFTQELLIQRGQEYKAAERWGVVAKNNQDEDSVYFRSTDEKVPFVDRKAEWSMLIQASLPFMIQLPVEKAKSIEIEKDKLCVFQIGTAFFDQGHKNKRDEYPDVFFKLMFGGHLLSGKNAVIYVEQDPYFTTTLEQMWHCRGLVYLFIMAISHRFALELSSAMQEFLVDILPNTLLVSGEVPCTSPLAPALNLAETS</sequence>
<protein>
    <submittedName>
        <fullName evidence="1">Uncharacterized protein</fullName>
    </submittedName>
</protein>
<dbReference type="EMBL" id="UINC01000263">
    <property type="protein sequence ID" value="SUZ52234.1"/>
    <property type="molecule type" value="Genomic_DNA"/>
</dbReference>
<feature type="non-terminal residue" evidence="1">
    <location>
        <position position="1"/>
    </location>
</feature>